<dbReference type="GO" id="GO:0015140">
    <property type="term" value="F:malate transmembrane transporter activity"/>
    <property type="evidence" value="ECO:0007669"/>
    <property type="project" value="InterPro"/>
</dbReference>
<evidence type="ECO:0000256" key="2">
    <source>
        <dbReference type="ARBA" id="ARBA00022692"/>
    </source>
</evidence>
<keyword evidence="2 5" id="KW-0812">Transmembrane</keyword>
<dbReference type="AlphaFoldDB" id="A0A9P4U0W8"/>
<organism evidence="6 7">
    <name type="scientific">Tothia fuscella</name>
    <dbReference type="NCBI Taxonomy" id="1048955"/>
    <lineage>
        <taxon>Eukaryota</taxon>
        <taxon>Fungi</taxon>
        <taxon>Dikarya</taxon>
        <taxon>Ascomycota</taxon>
        <taxon>Pezizomycotina</taxon>
        <taxon>Dothideomycetes</taxon>
        <taxon>Pleosporomycetidae</taxon>
        <taxon>Venturiales</taxon>
        <taxon>Cylindrosympodiaceae</taxon>
        <taxon>Tothia</taxon>
    </lineage>
</organism>
<sequence>MSTGGLATLLSIQPHPFRGLQTIGTVFYILNLVLFVALCTILSIRFTKYPSTFLASLKHEREGLFFGPFWLSIATIVTGTQRFVVLAFEEETATREWLTTSIAVAFWCYTVCTFLVAVGQYSYLFVGGLKYRVDKFMPSWLLPIFPIMLSGTIAAVIASDQPLPSRYPILFAGLACKGLGFSVCFIFYAHYLGRLMSTGLPNREHRTAMFIAAGPPSFLALAILGMANAIPLEADLFPYSEVTFYSGSVIRTIALMLAIPLWMLALWFFSIAVVAVALSPPKLFHLGWWGMVFPNTGLCIATIKIGEALNVEGFLYAGNVMTVLLVVMWGFTLVMNVRAVVVRDIMYPGMDEDVAD</sequence>
<comment type="subcellular location">
    <subcellularLocation>
        <location evidence="1">Membrane</location>
        <topology evidence="1">Multi-pass membrane protein</topology>
    </subcellularLocation>
</comment>
<dbReference type="PANTHER" id="PTHR31162">
    <property type="entry name" value="MALIC ACID TRANSPORT PROTEIN-RELATED"/>
    <property type="match status" value="1"/>
</dbReference>
<dbReference type="CDD" id="cd09317">
    <property type="entry name" value="TDT_Mae1_like"/>
    <property type="match status" value="1"/>
</dbReference>
<protein>
    <submittedName>
        <fullName evidence="6">C4-dicarboxylate transporter/malic acid transport protein</fullName>
    </submittedName>
</protein>
<dbReference type="OrthoDB" id="2901184at2759"/>
<name>A0A9P4U0W8_9PEZI</name>
<feature type="transmembrane region" description="Helical" evidence="5">
    <location>
        <begin position="283"/>
        <end position="303"/>
    </location>
</feature>
<feature type="transmembrane region" description="Helical" evidence="5">
    <location>
        <begin position="138"/>
        <end position="157"/>
    </location>
</feature>
<dbReference type="InterPro" id="IPR038665">
    <property type="entry name" value="Voltage-dep_anion_channel_sf"/>
</dbReference>
<feature type="transmembrane region" description="Helical" evidence="5">
    <location>
        <begin position="20"/>
        <end position="44"/>
    </location>
</feature>
<keyword evidence="4 5" id="KW-0472">Membrane</keyword>
<feature type="transmembrane region" description="Helical" evidence="5">
    <location>
        <begin position="104"/>
        <end position="126"/>
    </location>
</feature>
<comment type="caution">
    <text evidence="6">The sequence shown here is derived from an EMBL/GenBank/DDBJ whole genome shotgun (WGS) entry which is preliminary data.</text>
</comment>
<dbReference type="InterPro" id="IPR030185">
    <property type="entry name" value="Mae1"/>
</dbReference>
<reference evidence="6" key="1">
    <citation type="journal article" date="2020" name="Stud. Mycol.">
        <title>101 Dothideomycetes genomes: a test case for predicting lifestyles and emergence of pathogens.</title>
        <authorList>
            <person name="Haridas S."/>
            <person name="Albert R."/>
            <person name="Binder M."/>
            <person name="Bloem J."/>
            <person name="Labutti K."/>
            <person name="Salamov A."/>
            <person name="Andreopoulos B."/>
            <person name="Baker S."/>
            <person name="Barry K."/>
            <person name="Bills G."/>
            <person name="Bluhm B."/>
            <person name="Cannon C."/>
            <person name="Castanera R."/>
            <person name="Culley D."/>
            <person name="Daum C."/>
            <person name="Ezra D."/>
            <person name="Gonzalez J."/>
            <person name="Henrissat B."/>
            <person name="Kuo A."/>
            <person name="Liang C."/>
            <person name="Lipzen A."/>
            <person name="Lutzoni F."/>
            <person name="Magnuson J."/>
            <person name="Mondo S."/>
            <person name="Nolan M."/>
            <person name="Ohm R."/>
            <person name="Pangilinan J."/>
            <person name="Park H.-J."/>
            <person name="Ramirez L."/>
            <person name="Alfaro M."/>
            <person name="Sun H."/>
            <person name="Tritt A."/>
            <person name="Yoshinaga Y."/>
            <person name="Zwiers L.-H."/>
            <person name="Turgeon B."/>
            <person name="Goodwin S."/>
            <person name="Spatafora J."/>
            <person name="Crous P."/>
            <person name="Grigoriev I."/>
        </authorList>
    </citation>
    <scope>NUCLEOTIDE SEQUENCE</scope>
    <source>
        <strain evidence="6">CBS 130266</strain>
    </source>
</reference>
<dbReference type="InterPro" id="IPR004695">
    <property type="entry name" value="SLAC1/Mae1/Ssu1/TehA"/>
</dbReference>
<dbReference type="PANTHER" id="PTHR31162:SF0">
    <property type="entry name" value="MALIC ACID TRANSPORT PROTEIN"/>
    <property type="match status" value="1"/>
</dbReference>
<dbReference type="GO" id="GO:0016020">
    <property type="term" value="C:membrane"/>
    <property type="evidence" value="ECO:0007669"/>
    <property type="project" value="UniProtKB-SubCell"/>
</dbReference>
<feature type="transmembrane region" description="Helical" evidence="5">
    <location>
        <begin position="315"/>
        <end position="337"/>
    </location>
</feature>
<evidence type="ECO:0000313" key="7">
    <source>
        <dbReference type="Proteomes" id="UP000800235"/>
    </source>
</evidence>
<keyword evidence="3 5" id="KW-1133">Transmembrane helix</keyword>
<feature type="transmembrane region" description="Helical" evidence="5">
    <location>
        <begin position="250"/>
        <end position="276"/>
    </location>
</feature>
<evidence type="ECO:0000256" key="1">
    <source>
        <dbReference type="ARBA" id="ARBA00004141"/>
    </source>
</evidence>
<accession>A0A9P4U0W8</accession>
<gene>
    <name evidence="6" type="ORF">EJ08DRAFT_609061</name>
</gene>
<evidence type="ECO:0000313" key="6">
    <source>
        <dbReference type="EMBL" id="KAF2432337.1"/>
    </source>
</evidence>
<evidence type="ECO:0000256" key="3">
    <source>
        <dbReference type="ARBA" id="ARBA00022989"/>
    </source>
</evidence>
<feature type="transmembrane region" description="Helical" evidence="5">
    <location>
        <begin position="210"/>
        <end position="230"/>
    </location>
</feature>
<dbReference type="Gene3D" id="1.50.10.150">
    <property type="entry name" value="Voltage-dependent anion channel"/>
    <property type="match status" value="1"/>
</dbReference>
<keyword evidence="7" id="KW-1185">Reference proteome</keyword>
<evidence type="ECO:0000256" key="4">
    <source>
        <dbReference type="ARBA" id="ARBA00023136"/>
    </source>
</evidence>
<dbReference type="Proteomes" id="UP000800235">
    <property type="component" value="Unassembled WGS sequence"/>
</dbReference>
<evidence type="ECO:0000256" key="5">
    <source>
        <dbReference type="SAM" id="Phobius"/>
    </source>
</evidence>
<dbReference type="EMBL" id="MU007026">
    <property type="protein sequence ID" value="KAF2432337.1"/>
    <property type="molecule type" value="Genomic_DNA"/>
</dbReference>
<feature type="transmembrane region" description="Helical" evidence="5">
    <location>
        <begin position="64"/>
        <end position="84"/>
    </location>
</feature>
<feature type="transmembrane region" description="Helical" evidence="5">
    <location>
        <begin position="169"/>
        <end position="189"/>
    </location>
</feature>
<proteinExistence type="predicted"/>
<dbReference type="Pfam" id="PF03595">
    <property type="entry name" value="SLAC1"/>
    <property type="match status" value="1"/>
</dbReference>